<reference evidence="3" key="1">
    <citation type="journal article" date="2018" name="Front. Microbiol.">
        <title>Genome-Based Analysis Reveals the Taxonomy and Diversity of the Family Idiomarinaceae.</title>
        <authorList>
            <person name="Liu Y."/>
            <person name="Lai Q."/>
            <person name="Shao Z."/>
        </authorList>
    </citation>
    <scope>NUCLEOTIDE SEQUENCE [LARGE SCALE GENOMIC DNA]</scope>
    <source>
        <strain evidence="3">CVS-6</strain>
    </source>
</reference>
<feature type="transmembrane region" description="Helical" evidence="1">
    <location>
        <begin position="44"/>
        <end position="63"/>
    </location>
</feature>
<dbReference type="OrthoDB" id="5984490at2"/>
<comment type="caution">
    <text evidence="2">The sequence shown here is derived from an EMBL/GenBank/DDBJ whole genome shotgun (WGS) entry which is preliminary data.</text>
</comment>
<evidence type="ECO:0000313" key="3">
    <source>
        <dbReference type="Proteomes" id="UP000288259"/>
    </source>
</evidence>
<organism evidence="2 3">
    <name type="scientific">Pseudidiomarina insulisalsae</name>
    <dbReference type="NCBI Taxonomy" id="575789"/>
    <lineage>
        <taxon>Bacteria</taxon>
        <taxon>Pseudomonadati</taxon>
        <taxon>Pseudomonadota</taxon>
        <taxon>Gammaproteobacteria</taxon>
        <taxon>Alteromonadales</taxon>
        <taxon>Idiomarinaceae</taxon>
        <taxon>Pseudidiomarina</taxon>
    </lineage>
</organism>
<evidence type="ECO:0000256" key="1">
    <source>
        <dbReference type="SAM" id="Phobius"/>
    </source>
</evidence>
<evidence type="ECO:0008006" key="4">
    <source>
        <dbReference type="Google" id="ProtNLM"/>
    </source>
</evidence>
<keyword evidence="1" id="KW-0812">Transmembrane</keyword>
<feature type="transmembrane region" description="Helical" evidence="1">
    <location>
        <begin position="6"/>
        <end position="23"/>
    </location>
</feature>
<dbReference type="Proteomes" id="UP000288259">
    <property type="component" value="Unassembled WGS sequence"/>
</dbReference>
<gene>
    <name evidence="2" type="ORF">CWI71_02675</name>
</gene>
<keyword evidence="1" id="KW-0472">Membrane</keyword>
<feature type="transmembrane region" description="Helical" evidence="1">
    <location>
        <begin position="122"/>
        <end position="141"/>
    </location>
</feature>
<protein>
    <recommendedName>
        <fullName evidence="4">DUF2306 domain-containing protein</fullName>
    </recommendedName>
</protein>
<dbReference type="AlphaFoldDB" id="A0A432YPY9"/>
<feature type="transmembrane region" description="Helical" evidence="1">
    <location>
        <begin position="184"/>
        <end position="203"/>
    </location>
</feature>
<accession>A0A432YPY9</accession>
<proteinExistence type="predicted"/>
<sequence length="249" mass="28334">MFYQFLFYLHVSAGVMAILVFWVPVLTRKGGLNHQRFGRYYRRLMYTVAGAAIIMSLLLLTIPTQVKPELLNADNLRTTLLNVRAFALFLLLLGYITFISVLHGQLALSAQQDRRVFRQARFLFLVAGLNVLSLLVLYVGWTLSQPLMLVFGGLGLFDSINTWRYIYKSQVSARAWLCEHLSGYIGSGIAAYTAFITFGARHLLTLPGYWQLLFWVLPGVIGSVFIFQLSRKYDPQRAPATRKVTRKAQ</sequence>
<feature type="transmembrane region" description="Helical" evidence="1">
    <location>
        <begin position="83"/>
        <end position="102"/>
    </location>
</feature>
<dbReference type="EMBL" id="PIPY01000002">
    <property type="protein sequence ID" value="RUO63145.1"/>
    <property type="molecule type" value="Genomic_DNA"/>
</dbReference>
<keyword evidence="3" id="KW-1185">Reference proteome</keyword>
<keyword evidence="1" id="KW-1133">Transmembrane helix</keyword>
<evidence type="ECO:0000313" key="2">
    <source>
        <dbReference type="EMBL" id="RUO63145.1"/>
    </source>
</evidence>
<name>A0A432YPY9_9GAMM</name>
<feature type="transmembrane region" description="Helical" evidence="1">
    <location>
        <begin position="209"/>
        <end position="227"/>
    </location>
</feature>
<feature type="transmembrane region" description="Helical" evidence="1">
    <location>
        <begin position="147"/>
        <end position="163"/>
    </location>
</feature>